<feature type="region of interest" description="Disordered" evidence="2">
    <location>
        <begin position="107"/>
        <end position="133"/>
    </location>
</feature>
<accession>A0AAV7KTV4</accession>
<dbReference type="AlphaFoldDB" id="A0AAV7KTV4"/>
<evidence type="ECO:0000313" key="3">
    <source>
        <dbReference type="EMBL" id="KAJ1082162.1"/>
    </source>
</evidence>
<keyword evidence="4" id="KW-1185">Reference proteome</keyword>
<feature type="coiled-coil region" evidence="1">
    <location>
        <begin position="5"/>
        <end position="52"/>
    </location>
</feature>
<organism evidence="3 4">
    <name type="scientific">Pleurodeles waltl</name>
    <name type="common">Iberian ribbed newt</name>
    <dbReference type="NCBI Taxonomy" id="8319"/>
    <lineage>
        <taxon>Eukaryota</taxon>
        <taxon>Metazoa</taxon>
        <taxon>Chordata</taxon>
        <taxon>Craniata</taxon>
        <taxon>Vertebrata</taxon>
        <taxon>Euteleostomi</taxon>
        <taxon>Amphibia</taxon>
        <taxon>Batrachia</taxon>
        <taxon>Caudata</taxon>
        <taxon>Salamandroidea</taxon>
        <taxon>Salamandridae</taxon>
        <taxon>Pleurodelinae</taxon>
        <taxon>Pleurodeles</taxon>
    </lineage>
</organism>
<feature type="compositionally biased region" description="Polar residues" evidence="2">
    <location>
        <begin position="107"/>
        <end position="122"/>
    </location>
</feature>
<dbReference type="EMBL" id="JANPWB010000016">
    <property type="protein sequence ID" value="KAJ1082162.1"/>
    <property type="molecule type" value="Genomic_DNA"/>
</dbReference>
<keyword evidence="1" id="KW-0175">Coiled coil</keyword>
<protein>
    <submittedName>
        <fullName evidence="3">Uncharacterized protein</fullName>
    </submittedName>
</protein>
<sequence>MILIVETARELMEALTKEIQTLEDELKVQDTLQEAKKQLEAVSQELESFNLYLIKRKTDKLRKDTRWFSRERAYPYRSEKYYQSQHQNGPEQDRQFWTSKKIVTFSNTSESDGDGKSNQFDQYHNRTRQMRDRTAPTIFYREEERTGPDSGISREGDITIQTTLNMYYRHEDNNNGGIECNSSI</sequence>
<comment type="caution">
    <text evidence="3">The sequence shown here is derived from an EMBL/GenBank/DDBJ whole genome shotgun (WGS) entry which is preliminary data.</text>
</comment>
<proteinExistence type="predicted"/>
<dbReference type="Proteomes" id="UP001066276">
    <property type="component" value="Chromosome 12"/>
</dbReference>
<gene>
    <name evidence="3" type="ORF">NDU88_002332</name>
</gene>
<evidence type="ECO:0000256" key="1">
    <source>
        <dbReference type="SAM" id="Coils"/>
    </source>
</evidence>
<reference evidence="3" key="1">
    <citation type="journal article" date="2022" name="bioRxiv">
        <title>Sequencing and chromosome-scale assembly of the giantPleurodeles waltlgenome.</title>
        <authorList>
            <person name="Brown T."/>
            <person name="Elewa A."/>
            <person name="Iarovenko S."/>
            <person name="Subramanian E."/>
            <person name="Araus A.J."/>
            <person name="Petzold A."/>
            <person name="Susuki M."/>
            <person name="Suzuki K.-i.T."/>
            <person name="Hayashi T."/>
            <person name="Toyoda A."/>
            <person name="Oliveira C."/>
            <person name="Osipova E."/>
            <person name="Leigh N.D."/>
            <person name="Simon A."/>
            <person name="Yun M.H."/>
        </authorList>
    </citation>
    <scope>NUCLEOTIDE SEQUENCE</scope>
    <source>
        <strain evidence="3">20211129_DDA</strain>
        <tissue evidence="3">Liver</tissue>
    </source>
</reference>
<evidence type="ECO:0000313" key="4">
    <source>
        <dbReference type="Proteomes" id="UP001066276"/>
    </source>
</evidence>
<evidence type="ECO:0000256" key="2">
    <source>
        <dbReference type="SAM" id="MobiDB-lite"/>
    </source>
</evidence>
<name>A0AAV7KTV4_PLEWA</name>